<dbReference type="EMBL" id="BAAACF010000001">
    <property type="protein sequence ID" value="GAA0723272.1"/>
    <property type="molecule type" value="Genomic_DNA"/>
</dbReference>
<sequence>MKKSKFLILCLILMNCIFLFKLNYIKATSDSSPPKNIYLTFDDGPTYIITNKLLNILSEKGVKATFFIVGKEIEGKEDILKRIYAEGHSIGLHTYSHNFKQIYKSDEIFIEEMLKTQAKIKEITGFTSNLIRFPGGSSKRLNLRLLDKLHEHNLKIYDWNVNLCDGVNPNLTTNQLFVNGTKHNTKYSRLIILMHCNFNNINTVNALPKIIDHYKNLGYEFKVIDENTKEYYYRLKK</sequence>
<name>A0ABP3U3E1_9CLOT</name>
<proteinExistence type="predicted"/>
<dbReference type="CDD" id="cd10944">
    <property type="entry name" value="CE4_SmPgdA_like"/>
    <property type="match status" value="1"/>
</dbReference>
<feature type="domain" description="NodB homology" evidence="1">
    <location>
        <begin position="35"/>
        <end position="222"/>
    </location>
</feature>
<dbReference type="Gene3D" id="3.20.20.370">
    <property type="entry name" value="Glycoside hydrolase/deacetylase"/>
    <property type="match status" value="1"/>
</dbReference>
<comment type="caution">
    <text evidence="2">The sequence shown here is derived from an EMBL/GenBank/DDBJ whole genome shotgun (WGS) entry which is preliminary data.</text>
</comment>
<evidence type="ECO:0000313" key="2">
    <source>
        <dbReference type="EMBL" id="GAA0723272.1"/>
    </source>
</evidence>
<gene>
    <name evidence="2" type="ORF">GCM10008905_15690</name>
</gene>
<dbReference type="InterPro" id="IPR002509">
    <property type="entry name" value="NODB_dom"/>
</dbReference>
<dbReference type="Pfam" id="PF01522">
    <property type="entry name" value="Polysacc_deac_1"/>
    <property type="match status" value="1"/>
</dbReference>
<protein>
    <submittedName>
        <fullName evidence="2">Polysaccharide deacetylase family protein</fullName>
    </submittedName>
</protein>
<dbReference type="Proteomes" id="UP001500339">
    <property type="component" value="Unassembled WGS sequence"/>
</dbReference>
<reference evidence="3" key="1">
    <citation type="journal article" date="2019" name="Int. J. Syst. Evol. Microbiol.">
        <title>The Global Catalogue of Microorganisms (GCM) 10K type strain sequencing project: providing services to taxonomists for standard genome sequencing and annotation.</title>
        <authorList>
            <consortium name="The Broad Institute Genomics Platform"/>
            <consortium name="The Broad Institute Genome Sequencing Center for Infectious Disease"/>
            <person name="Wu L."/>
            <person name="Ma J."/>
        </authorList>
    </citation>
    <scope>NUCLEOTIDE SEQUENCE [LARGE SCALE GENOMIC DNA]</scope>
    <source>
        <strain evidence="3">JCM 1405</strain>
    </source>
</reference>
<dbReference type="InterPro" id="IPR011330">
    <property type="entry name" value="Glyco_hydro/deAcase_b/a-brl"/>
</dbReference>
<dbReference type="SUPFAM" id="SSF88713">
    <property type="entry name" value="Glycoside hydrolase/deacetylase"/>
    <property type="match status" value="1"/>
</dbReference>
<dbReference type="PANTHER" id="PTHR10587:SF125">
    <property type="entry name" value="POLYSACCHARIDE DEACETYLASE YHEN-RELATED"/>
    <property type="match status" value="1"/>
</dbReference>
<organism evidence="2 3">
    <name type="scientific">Clostridium malenominatum</name>
    <dbReference type="NCBI Taxonomy" id="1539"/>
    <lineage>
        <taxon>Bacteria</taxon>
        <taxon>Bacillati</taxon>
        <taxon>Bacillota</taxon>
        <taxon>Clostridia</taxon>
        <taxon>Eubacteriales</taxon>
        <taxon>Clostridiaceae</taxon>
        <taxon>Clostridium</taxon>
    </lineage>
</organism>
<dbReference type="PANTHER" id="PTHR10587">
    <property type="entry name" value="GLYCOSYL TRANSFERASE-RELATED"/>
    <property type="match status" value="1"/>
</dbReference>
<accession>A0ABP3U3E1</accession>
<dbReference type="RefSeq" id="WP_343768563.1">
    <property type="nucleotide sequence ID" value="NZ_BAAACF010000001.1"/>
</dbReference>
<dbReference type="PROSITE" id="PS51677">
    <property type="entry name" value="NODB"/>
    <property type="match status" value="1"/>
</dbReference>
<evidence type="ECO:0000313" key="3">
    <source>
        <dbReference type="Proteomes" id="UP001500339"/>
    </source>
</evidence>
<keyword evidence="3" id="KW-1185">Reference proteome</keyword>
<evidence type="ECO:0000259" key="1">
    <source>
        <dbReference type="PROSITE" id="PS51677"/>
    </source>
</evidence>
<dbReference type="InterPro" id="IPR050248">
    <property type="entry name" value="Polysacc_deacetylase_ArnD"/>
</dbReference>